<accession>A0A3M2LTW6</accession>
<dbReference type="Proteomes" id="UP000282674">
    <property type="component" value="Unassembled WGS sequence"/>
</dbReference>
<name>A0A3M2LTW6_9ACTN</name>
<dbReference type="AlphaFoldDB" id="A0A3M2LTW6"/>
<protein>
    <submittedName>
        <fullName evidence="1">Uncharacterized protein</fullName>
    </submittedName>
</protein>
<evidence type="ECO:0000313" key="1">
    <source>
        <dbReference type="EMBL" id="RMI40919.1"/>
    </source>
</evidence>
<evidence type="ECO:0000313" key="2">
    <source>
        <dbReference type="Proteomes" id="UP000282674"/>
    </source>
</evidence>
<dbReference type="OrthoDB" id="3480730at2"/>
<proteinExistence type="predicted"/>
<gene>
    <name evidence="1" type="ORF">EBO15_25010</name>
</gene>
<dbReference type="RefSeq" id="WP_122196878.1">
    <property type="nucleotide sequence ID" value="NZ_JBHSKC010000001.1"/>
</dbReference>
<organism evidence="1 2">
    <name type="scientific">Actinomadura harenae</name>
    <dbReference type="NCBI Taxonomy" id="2483351"/>
    <lineage>
        <taxon>Bacteria</taxon>
        <taxon>Bacillati</taxon>
        <taxon>Actinomycetota</taxon>
        <taxon>Actinomycetes</taxon>
        <taxon>Streptosporangiales</taxon>
        <taxon>Thermomonosporaceae</taxon>
        <taxon>Actinomadura</taxon>
    </lineage>
</organism>
<reference evidence="1 2" key="1">
    <citation type="submission" date="2018-10" db="EMBL/GenBank/DDBJ databases">
        <title>Isolation from soil.</title>
        <authorList>
            <person name="Hu J."/>
        </authorList>
    </citation>
    <scope>NUCLEOTIDE SEQUENCE [LARGE SCALE GENOMIC DNA]</scope>
    <source>
        <strain evidence="1 2">NEAU-Ht49</strain>
    </source>
</reference>
<comment type="caution">
    <text evidence="1">The sequence shown here is derived from an EMBL/GenBank/DDBJ whole genome shotgun (WGS) entry which is preliminary data.</text>
</comment>
<sequence>MSGPDALELRMLLGRAQNLSDEHWRLLTGPRRAMDDHAWVGGPSATGFASRLEDAERRLQTQLAKAVQLLRDKSNTPAL</sequence>
<keyword evidence="2" id="KW-1185">Reference proteome</keyword>
<dbReference type="EMBL" id="RFFG01000048">
    <property type="protein sequence ID" value="RMI40919.1"/>
    <property type="molecule type" value="Genomic_DNA"/>
</dbReference>